<accession>A0A7Z6UAH4</accession>
<sequence length="273" mass="28872">MNRQVLTALQLRGLKLLIAPTRQQKISTRSNFTADVFHISDFVTLGFLRPKTPLLLFVIQRIITVLRSQDVEVFTGNQVRLFTRSNTAGDHGEVLARLQGNAAPGINIGGDLADVVFLAGQFFAFRQRVFFVRRRADGEVFGRGHGDVAFGVDLAGDDGDVASGLNGQVAPGTGGGAQLGDVAAVVFAVREQAVGDFGRGDGDVASGLDGHVTTAFQHAAFVDDVAACRNAHVVGGFDARGTVGELVVALTEHTVVHRGDAAFVDHVAVDRGQ</sequence>
<dbReference type="Proteomes" id="UP000282289">
    <property type="component" value="Unassembled WGS sequence"/>
</dbReference>
<evidence type="ECO:0000313" key="2">
    <source>
        <dbReference type="Proteomes" id="UP000282289"/>
    </source>
</evidence>
<proteinExistence type="predicted"/>
<dbReference type="AlphaFoldDB" id="A0A7Z6UAH4"/>
<dbReference type="EMBL" id="RBQT01000027">
    <property type="protein sequence ID" value="RMP83278.1"/>
    <property type="molecule type" value="Genomic_DNA"/>
</dbReference>
<name>A0A7Z6UAH4_PSESF</name>
<reference evidence="1 2" key="1">
    <citation type="submission" date="2018-08" db="EMBL/GenBank/DDBJ databases">
        <title>Recombination of ecologically and evolutionarily significant loci maintains genetic cohesion in the Pseudomonas syringae species complex.</title>
        <authorList>
            <person name="Dillon M."/>
            <person name="Thakur S."/>
            <person name="Almeida R.N.D."/>
            <person name="Weir B.S."/>
            <person name="Guttman D.S."/>
        </authorList>
    </citation>
    <scope>NUCLEOTIDE SEQUENCE [LARGE SCALE GENOMIC DNA]</scope>
    <source>
        <strain evidence="1 2">ICMP 19589</strain>
    </source>
</reference>
<gene>
    <name evidence="1" type="ORF">ALQ15_200126</name>
</gene>
<protein>
    <submittedName>
        <fullName evidence="1">Uncharacterized protein</fullName>
    </submittedName>
</protein>
<organism evidence="1 2">
    <name type="scientific">Pseudomonas syringae pv. actinidiae</name>
    <dbReference type="NCBI Taxonomy" id="103796"/>
    <lineage>
        <taxon>Bacteria</taxon>
        <taxon>Pseudomonadati</taxon>
        <taxon>Pseudomonadota</taxon>
        <taxon>Gammaproteobacteria</taxon>
        <taxon>Pseudomonadales</taxon>
        <taxon>Pseudomonadaceae</taxon>
        <taxon>Pseudomonas</taxon>
        <taxon>Pseudomonas syringae</taxon>
    </lineage>
</organism>
<comment type="caution">
    <text evidence="1">The sequence shown here is derived from an EMBL/GenBank/DDBJ whole genome shotgun (WGS) entry which is preliminary data.</text>
</comment>
<evidence type="ECO:0000313" key="1">
    <source>
        <dbReference type="EMBL" id="RMP83278.1"/>
    </source>
</evidence>